<dbReference type="OrthoDB" id="4133219at2"/>
<comment type="similarity">
    <text evidence="1 7">Belongs to the cytochrome P450 family.</text>
</comment>
<accession>A0A5J6G3X3</accession>
<dbReference type="GO" id="GO:0016705">
    <property type="term" value="F:oxidoreductase activity, acting on paired donors, with incorporation or reduction of molecular oxygen"/>
    <property type="evidence" value="ECO:0007669"/>
    <property type="project" value="InterPro"/>
</dbReference>
<evidence type="ECO:0000256" key="6">
    <source>
        <dbReference type="ARBA" id="ARBA00023033"/>
    </source>
</evidence>
<dbReference type="GO" id="GO:0004497">
    <property type="term" value="F:monooxygenase activity"/>
    <property type="evidence" value="ECO:0007669"/>
    <property type="project" value="UniProtKB-KW"/>
</dbReference>
<reference evidence="9 10" key="1">
    <citation type="submission" date="2017-09" db="EMBL/GenBank/DDBJ databases">
        <authorList>
            <person name="Lee N."/>
            <person name="Cho B.-K."/>
        </authorList>
    </citation>
    <scope>NUCLEOTIDE SEQUENCE [LARGE SCALE GENOMIC DNA]</scope>
    <source>
        <strain evidence="9 10">ATCC 12853</strain>
    </source>
</reference>
<dbReference type="GO" id="GO:0005506">
    <property type="term" value="F:iron ion binding"/>
    <property type="evidence" value="ECO:0007669"/>
    <property type="project" value="InterPro"/>
</dbReference>
<evidence type="ECO:0000256" key="5">
    <source>
        <dbReference type="ARBA" id="ARBA00023004"/>
    </source>
</evidence>
<feature type="compositionally biased region" description="Basic and acidic residues" evidence="8">
    <location>
        <begin position="1"/>
        <end position="21"/>
    </location>
</feature>
<evidence type="ECO:0000256" key="7">
    <source>
        <dbReference type="RuleBase" id="RU000461"/>
    </source>
</evidence>
<evidence type="ECO:0000256" key="1">
    <source>
        <dbReference type="ARBA" id="ARBA00010617"/>
    </source>
</evidence>
<keyword evidence="2 7" id="KW-0349">Heme</keyword>
<dbReference type="PANTHER" id="PTHR46696">
    <property type="entry name" value="P450, PUTATIVE (EUROFUNG)-RELATED"/>
    <property type="match status" value="1"/>
</dbReference>
<dbReference type="EMBL" id="CP023699">
    <property type="protein sequence ID" value="QEU89617.1"/>
    <property type="molecule type" value="Genomic_DNA"/>
</dbReference>
<dbReference type="AlphaFoldDB" id="A0A5J6G3X3"/>
<name>A0A5J6G3X3_STRKN</name>
<evidence type="ECO:0000313" key="9">
    <source>
        <dbReference type="EMBL" id="QEU89617.1"/>
    </source>
</evidence>
<keyword evidence="3 7" id="KW-0479">Metal-binding</keyword>
<dbReference type="InterPro" id="IPR036396">
    <property type="entry name" value="Cyt_P450_sf"/>
</dbReference>
<evidence type="ECO:0000256" key="2">
    <source>
        <dbReference type="ARBA" id="ARBA00022617"/>
    </source>
</evidence>
<dbReference type="SUPFAM" id="SSF48264">
    <property type="entry name" value="Cytochrome P450"/>
    <property type="match status" value="1"/>
</dbReference>
<dbReference type="PANTHER" id="PTHR46696:SF1">
    <property type="entry name" value="CYTOCHROME P450 YJIB-RELATED"/>
    <property type="match status" value="1"/>
</dbReference>
<protein>
    <submittedName>
        <fullName evidence="9">Cytochrome P450</fullName>
    </submittedName>
</protein>
<feature type="region of interest" description="Disordered" evidence="8">
    <location>
        <begin position="1"/>
        <end position="38"/>
    </location>
</feature>
<dbReference type="InterPro" id="IPR002397">
    <property type="entry name" value="Cyt_P450_B"/>
</dbReference>
<dbReference type="GO" id="GO:0020037">
    <property type="term" value="F:heme binding"/>
    <property type="evidence" value="ECO:0007669"/>
    <property type="project" value="InterPro"/>
</dbReference>
<evidence type="ECO:0000313" key="10">
    <source>
        <dbReference type="Proteomes" id="UP000325529"/>
    </source>
</evidence>
<dbReference type="Pfam" id="PF00067">
    <property type="entry name" value="p450"/>
    <property type="match status" value="1"/>
</dbReference>
<sequence length="420" mass="46626">MAAGHSVDRVPENDGDSREDGSCSVSEPAVSLTPPSTADGGGELFSWLRRMRAEFPVVQGSNGSWHVFRYTDVQHVLTEYADYSSDPTAISPKAAEVAKGDLAQIDPPMHHHLRRQISRVFTPRTVAELEPRILEIGEELLDAAGDAGELDLVRQLTHPLPVIVIAELLGVPVEDRPVFRHWADRIIAAKIAGIDDPETYERLRSAIEEMDYYLEGMLEERRARPGNDLLSKMVSSEVDGERITGAEAVNFARLLLIAGHITTTMMLSSSVLSFDEHPEAPAALRADRSLIPAAVEEVMRYRPPFTITARYTTKDLELSGVTIPERSIVIPWLVSANRDERQFSDPDVFDIHRTQNAHLAFGKGIHFCIGAPLARLEGKVALNLLFDRYADVRLNRDAPLGFYEQNFFGVKSLPVFVKPA</sequence>
<organism evidence="9 10">
    <name type="scientific">Streptomyces kanamyceticus</name>
    <dbReference type="NCBI Taxonomy" id="1967"/>
    <lineage>
        <taxon>Bacteria</taxon>
        <taxon>Bacillati</taxon>
        <taxon>Actinomycetota</taxon>
        <taxon>Actinomycetes</taxon>
        <taxon>Kitasatosporales</taxon>
        <taxon>Streptomycetaceae</taxon>
        <taxon>Streptomyces</taxon>
    </lineage>
</organism>
<proteinExistence type="inferred from homology"/>
<dbReference type="PROSITE" id="PS00086">
    <property type="entry name" value="CYTOCHROME_P450"/>
    <property type="match status" value="1"/>
</dbReference>
<evidence type="ECO:0000256" key="4">
    <source>
        <dbReference type="ARBA" id="ARBA00023002"/>
    </source>
</evidence>
<evidence type="ECO:0000256" key="3">
    <source>
        <dbReference type="ARBA" id="ARBA00022723"/>
    </source>
</evidence>
<dbReference type="Gene3D" id="1.10.630.10">
    <property type="entry name" value="Cytochrome P450"/>
    <property type="match status" value="1"/>
</dbReference>
<evidence type="ECO:0000256" key="8">
    <source>
        <dbReference type="SAM" id="MobiDB-lite"/>
    </source>
</evidence>
<keyword evidence="10" id="KW-1185">Reference proteome</keyword>
<dbReference type="InterPro" id="IPR017972">
    <property type="entry name" value="Cyt_P450_CS"/>
</dbReference>
<dbReference type="FunFam" id="1.10.630.10:FF:000018">
    <property type="entry name" value="Cytochrome P450 monooxygenase"/>
    <property type="match status" value="1"/>
</dbReference>
<dbReference type="PRINTS" id="PR00359">
    <property type="entry name" value="BP450"/>
</dbReference>
<dbReference type="InterPro" id="IPR001128">
    <property type="entry name" value="Cyt_P450"/>
</dbReference>
<keyword evidence="5 7" id="KW-0408">Iron</keyword>
<dbReference type="KEGG" id="ska:CP970_00340"/>
<keyword evidence="6 7" id="KW-0503">Monooxygenase</keyword>
<gene>
    <name evidence="9" type="ORF">CP970_00340</name>
</gene>
<dbReference type="CDD" id="cd11032">
    <property type="entry name" value="P450_EryK-like"/>
    <property type="match status" value="1"/>
</dbReference>
<keyword evidence="4 7" id="KW-0560">Oxidoreductase</keyword>
<dbReference type="Proteomes" id="UP000325529">
    <property type="component" value="Chromosome"/>
</dbReference>